<organism evidence="1 2">
    <name type="scientific">Tunturiibacter lichenicola</name>
    <dbReference type="NCBI Taxonomy" id="2051959"/>
    <lineage>
        <taxon>Bacteria</taxon>
        <taxon>Pseudomonadati</taxon>
        <taxon>Acidobacteriota</taxon>
        <taxon>Terriglobia</taxon>
        <taxon>Terriglobales</taxon>
        <taxon>Acidobacteriaceae</taxon>
        <taxon>Tunturiibacter</taxon>
    </lineage>
</organism>
<sequence>MHQFLVGLDIGSTTVKAIVVDAATDKTIWQDYQRHETRQPEKVLEFLRRMEADAGIAAGNTRIFVTGSGGGTIAEMIGAKFVQEVHAVPRRREAPS</sequence>
<name>A0A7W8JAK3_9BACT</name>
<dbReference type="InterPro" id="IPR043129">
    <property type="entry name" value="ATPase_NBD"/>
</dbReference>
<protein>
    <submittedName>
        <fullName evidence="1">Activator of 2-hydroxyglutaryl-CoA dehydratase</fullName>
    </submittedName>
</protein>
<dbReference type="EMBL" id="JACHDZ010000007">
    <property type="protein sequence ID" value="MBB5345728.1"/>
    <property type="molecule type" value="Genomic_DNA"/>
</dbReference>
<accession>A0A7W8JAK3</accession>
<evidence type="ECO:0000313" key="2">
    <source>
        <dbReference type="Proteomes" id="UP000569092"/>
    </source>
</evidence>
<dbReference type="Proteomes" id="UP000569092">
    <property type="component" value="Unassembled WGS sequence"/>
</dbReference>
<proteinExistence type="predicted"/>
<dbReference type="PANTHER" id="PTHR32329">
    <property type="entry name" value="BIFUNCTIONAL PROTEIN [INCLUDES 2-HYDROXYACYL-COA DEHYDRATASE (N-TER) AND ITS ACTIVATOR DOMAIN (C_TERM)-RELATED"/>
    <property type="match status" value="1"/>
</dbReference>
<dbReference type="PANTHER" id="PTHR32329:SF4">
    <property type="entry name" value="ACTIVATOR OF 2-HYDROXYACYL-COA DEHYDRATASE"/>
    <property type="match status" value="1"/>
</dbReference>
<gene>
    <name evidence="1" type="ORF">HDF10_003729</name>
</gene>
<dbReference type="AlphaFoldDB" id="A0A7W8JAK3"/>
<dbReference type="InterPro" id="IPR051805">
    <property type="entry name" value="Dehydratase_Activator_Redct"/>
</dbReference>
<dbReference type="SUPFAM" id="SSF53067">
    <property type="entry name" value="Actin-like ATPase domain"/>
    <property type="match status" value="1"/>
</dbReference>
<comment type="caution">
    <text evidence="1">The sequence shown here is derived from an EMBL/GenBank/DDBJ whole genome shotgun (WGS) entry which is preliminary data.</text>
</comment>
<dbReference type="Gene3D" id="3.30.420.40">
    <property type="match status" value="1"/>
</dbReference>
<reference evidence="1 2" key="1">
    <citation type="submission" date="2020-08" db="EMBL/GenBank/DDBJ databases">
        <title>Genomic Encyclopedia of Type Strains, Phase IV (KMG-V): Genome sequencing to study the core and pangenomes of soil and plant-associated prokaryotes.</title>
        <authorList>
            <person name="Whitman W."/>
        </authorList>
    </citation>
    <scope>NUCLEOTIDE SEQUENCE [LARGE SCALE GENOMIC DNA]</scope>
    <source>
        <strain evidence="1 2">M8US30</strain>
    </source>
</reference>
<evidence type="ECO:0000313" key="1">
    <source>
        <dbReference type="EMBL" id="MBB5345728.1"/>
    </source>
</evidence>